<keyword evidence="2" id="KW-0472">Membrane</keyword>
<name>A0AAD4KYK0_9EURO</name>
<feature type="transmembrane region" description="Helical" evidence="2">
    <location>
        <begin position="39"/>
        <end position="61"/>
    </location>
</feature>
<dbReference type="RefSeq" id="XP_046073906.1">
    <property type="nucleotide sequence ID" value="XM_046220057.1"/>
</dbReference>
<evidence type="ECO:0000259" key="3">
    <source>
        <dbReference type="Pfam" id="PF00884"/>
    </source>
</evidence>
<dbReference type="Pfam" id="PF00884">
    <property type="entry name" value="Sulfatase"/>
    <property type="match status" value="1"/>
</dbReference>
<dbReference type="GeneID" id="70250344"/>
<organism evidence="4 5">
    <name type="scientific">Talaromyces proteolyticus</name>
    <dbReference type="NCBI Taxonomy" id="1131652"/>
    <lineage>
        <taxon>Eukaryota</taxon>
        <taxon>Fungi</taxon>
        <taxon>Dikarya</taxon>
        <taxon>Ascomycota</taxon>
        <taxon>Pezizomycotina</taxon>
        <taxon>Eurotiomycetes</taxon>
        <taxon>Eurotiomycetidae</taxon>
        <taxon>Eurotiales</taxon>
        <taxon>Trichocomaceae</taxon>
        <taxon>Talaromyces</taxon>
        <taxon>Talaromyces sect. Bacilispori</taxon>
    </lineage>
</organism>
<dbReference type="SUPFAM" id="SSF53649">
    <property type="entry name" value="Alkaline phosphatase-like"/>
    <property type="match status" value="1"/>
</dbReference>
<feature type="transmembrane region" description="Helical" evidence="2">
    <location>
        <begin position="67"/>
        <end position="87"/>
    </location>
</feature>
<keyword evidence="2" id="KW-0812">Transmembrane</keyword>
<evidence type="ECO:0000313" key="5">
    <source>
        <dbReference type="Proteomes" id="UP001201262"/>
    </source>
</evidence>
<sequence length="852" mass="95912">MALLPPLVPFFYSVLLVACLSSKILHLAQHGHSVGLGDFLIYLPTLFFQDLLVICLGRMLLRGPNGVLQLLGCILGTLIALVSYGAAASQFGFYWETGSQIEWGATGSFLRDPAAMKILFSGMRSVALSGAVMFTISYMTTPYLHTLVGGMLSAGCSLVWQNSNAKDTQDAILPTPDSTCPRRSGVSFRTRVSAIVVFIILVVLRFCRPQVPYDHLASTLPFSLSAAFHKSHHDCHPPPPPPFPFQDFVEPKQSEHPHGEYPGEHPGSAPDRPWPFSWPKWLPEDPPPGFSRWTKQLKQQDKKEDKAGDCEKPTFFYNAATDPSKVSNLDNPIYDKLREAFDKNSVQVEHIILLTLESARKDVFPMLEGSELYELMLSTFAQRKRAGAIDTLSMMTPTAQMLTGEYAKNSNGERNTFDDWSWKDRIDSDMGGINVKGAMTGSTLTLKSLLSSYCGVNPLPVDLLEEANLDIYQPCLPHIMDLFNSQKNDDGRDKDDFKERMWNSVFIQSSTDTYDRQALMTRRMGFNQSFVKGDIDNPKGKYFPPESEEINYFGYAEQELDPYVKDIIFSAAADKTRLFMSHMTVTTHHPWKLPSDSKTEDYFGEDRTTHRDLNAFLNTVHYVDRWVGKIIGYLEEAKIADKTLVVVVGDHGQAFEEDDWVQGTYENSHISNFKVPLVFRHPNLPRIEVEANATSLSILPTVLDLLVHSNSLNQHDTSAAESLVHEYQGQSLLRPFKNEHNGRQVWNMGVINAGGSLLAVTSAGQPYRLVVPLQNASSSIFHIKGVTDKVFEYRFTHTGRDPAERAAVESWTWDGLQKMVGREYGADAMTWTENAAKMARWWVEEQQRVWNY</sequence>
<gene>
    <name evidence="4" type="ORF">BGW36DRAFT_425032</name>
</gene>
<dbReference type="InterPro" id="IPR052701">
    <property type="entry name" value="GAG_Ulvan_Degrading_Sulfatases"/>
</dbReference>
<comment type="caution">
    <text evidence="4">The sequence shown here is derived from an EMBL/GenBank/DDBJ whole genome shotgun (WGS) entry which is preliminary data.</text>
</comment>
<evidence type="ECO:0000256" key="2">
    <source>
        <dbReference type="SAM" id="Phobius"/>
    </source>
</evidence>
<evidence type="ECO:0000313" key="4">
    <source>
        <dbReference type="EMBL" id="KAH8700200.1"/>
    </source>
</evidence>
<proteinExistence type="predicted"/>
<protein>
    <submittedName>
        <fullName evidence="4">Alkaline-phosphatase-like protein</fullName>
    </submittedName>
</protein>
<accession>A0AAD4KYK0</accession>
<feature type="domain" description="Sulfatase N-terminal" evidence="3">
    <location>
        <begin position="510"/>
        <end position="706"/>
    </location>
</feature>
<feature type="transmembrane region" description="Helical" evidence="2">
    <location>
        <begin position="6"/>
        <end position="27"/>
    </location>
</feature>
<feature type="region of interest" description="Disordered" evidence="1">
    <location>
        <begin position="231"/>
        <end position="269"/>
    </location>
</feature>
<feature type="compositionally biased region" description="Basic and acidic residues" evidence="1">
    <location>
        <begin position="249"/>
        <end position="263"/>
    </location>
</feature>
<reference evidence="4" key="1">
    <citation type="submission" date="2021-12" db="EMBL/GenBank/DDBJ databases">
        <title>Convergent genome expansion in fungi linked to evolution of root-endophyte symbiosis.</title>
        <authorList>
            <consortium name="DOE Joint Genome Institute"/>
            <person name="Ke Y.-H."/>
            <person name="Bonito G."/>
            <person name="Liao H.-L."/>
            <person name="Looney B."/>
            <person name="Rojas-Flechas A."/>
            <person name="Nash J."/>
            <person name="Hameed K."/>
            <person name="Schadt C."/>
            <person name="Martin F."/>
            <person name="Crous P.W."/>
            <person name="Miettinen O."/>
            <person name="Magnuson J.K."/>
            <person name="Labbe J."/>
            <person name="Jacobson D."/>
            <person name="Doktycz M.J."/>
            <person name="Veneault-Fourrey C."/>
            <person name="Kuo A."/>
            <person name="Mondo S."/>
            <person name="Calhoun S."/>
            <person name="Riley R."/>
            <person name="Ohm R."/>
            <person name="LaButti K."/>
            <person name="Andreopoulos B."/>
            <person name="Pangilinan J."/>
            <person name="Nolan M."/>
            <person name="Tritt A."/>
            <person name="Clum A."/>
            <person name="Lipzen A."/>
            <person name="Daum C."/>
            <person name="Barry K."/>
            <person name="Grigoriev I.V."/>
            <person name="Vilgalys R."/>
        </authorList>
    </citation>
    <scope>NUCLEOTIDE SEQUENCE</scope>
    <source>
        <strain evidence="4">PMI_201</strain>
    </source>
</reference>
<dbReference type="AlphaFoldDB" id="A0AAD4KYK0"/>
<dbReference type="InterPro" id="IPR017850">
    <property type="entry name" value="Alkaline_phosphatase_core_sf"/>
</dbReference>
<dbReference type="Gene3D" id="3.40.720.10">
    <property type="entry name" value="Alkaline Phosphatase, subunit A"/>
    <property type="match status" value="1"/>
</dbReference>
<dbReference type="PANTHER" id="PTHR43751">
    <property type="entry name" value="SULFATASE"/>
    <property type="match status" value="1"/>
</dbReference>
<dbReference type="EMBL" id="JAJTJA010000004">
    <property type="protein sequence ID" value="KAH8700200.1"/>
    <property type="molecule type" value="Genomic_DNA"/>
</dbReference>
<evidence type="ECO:0000256" key="1">
    <source>
        <dbReference type="SAM" id="MobiDB-lite"/>
    </source>
</evidence>
<dbReference type="InterPro" id="IPR000917">
    <property type="entry name" value="Sulfatase_N"/>
</dbReference>
<dbReference type="PANTHER" id="PTHR43751:SF3">
    <property type="entry name" value="SULFATASE N-TERMINAL DOMAIN-CONTAINING PROTEIN"/>
    <property type="match status" value="1"/>
</dbReference>
<dbReference type="Proteomes" id="UP001201262">
    <property type="component" value="Unassembled WGS sequence"/>
</dbReference>
<keyword evidence="2" id="KW-1133">Transmembrane helix</keyword>
<keyword evidence="5" id="KW-1185">Reference proteome</keyword>